<dbReference type="EMBL" id="VULX01000009">
    <property type="protein sequence ID" value="MSR91341.1"/>
    <property type="molecule type" value="Genomic_DNA"/>
</dbReference>
<gene>
    <name evidence="2" type="ORF">FYJ33_07920</name>
</gene>
<keyword evidence="3" id="KW-1185">Reference proteome</keyword>
<comment type="caution">
    <text evidence="2">The sequence shown here is derived from an EMBL/GenBank/DDBJ whole genome shotgun (WGS) entry which is preliminary data.</text>
</comment>
<protein>
    <submittedName>
        <fullName evidence="2">Uncharacterized protein</fullName>
    </submittedName>
</protein>
<evidence type="ECO:0000313" key="2">
    <source>
        <dbReference type="EMBL" id="MSR91341.1"/>
    </source>
</evidence>
<sequence length="60" mass="6596">MSKKHNCGCHSENQSFESHVDSGCSSGCECGSSDIEKKNAKYESKVDKNPNKKTSGNNQW</sequence>
<reference evidence="2 3" key="1">
    <citation type="submission" date="2019-08" db="EMBL/GenBank/DDBJ databases">
        <title>In-depth cultivation of the pig gut microbiome towards novel bacterial diversity and tailored functional studies.</title>
        <authorList>
            <person name="Wylensek D."/>
            <person name="Hitch T.C.A."/>
            <person name="Clavel T."/>
        </authorList>
    </citation>
    <scope>NUCLEOTIDE SEQUENCE [LARGE SCALE GENOMIC DNA]</scope>
    <source>
        <strain evidence="2 3">WCA-383-APC-5B</strain>
    </source>
</reference>
<accession>A0A7X2MYC7</accession>
<dbReference type="RefSeq" id="WP_154531228.1">
    <property type="nucleotide sequence ID" value="NZ_JAQXTV010000185.1"/>
</dbReference>
<evidence type="ECO:0000313" key="3">
    <source>
        <dbReference type="Proteomes" id="UP000460287"/>
    </source>
</evidence>
<evidence type="ECO:0000256" key="1">
    <source>
        <dbReference type="SAM" id="MobiDB-lite"/>
    </source>
</evidence>
<dbReference type="AlphaFoldDB" id="A0A7X2MYC7"/>
<name>A0A7X2MYC7_9CLOT</name>
<proteinExistence type="predicted"/>
<organism evidence="2 3">
    <name type="scientific">Inconstantimicrobium porci</name>
    <dbReference type="NCBI Taxonomy" id="2652291"/>
    <lineage>
        <taxon>Bacteria</taxon>
        <taxon>Bacillati</taxon>
        <taxon>Bacillota</taxon>
        <taxon>Clostridia</taxon>
        <taxon>Eubacteriales</taxon>
        <taxon>Clostridiaceae</taxon>
        <taxon>Inconstantimicrobium</taxon>
    </lineage>
</organism>
<feature type="region of interest" description="Disordered" evidence="1">
    <location>
        <begin position="40"/>
        <end position="60"/>
    </location>
</feature>
<feature type="compositionally biased region" description="Basic and acidic residues" evidence="1">
    <location>
        <begin position="40"/>
        <end position="50"/>
    </location>
</feature>
<dbReference type="Proteomes" id="UP000460287">
    <property type="component" value="Unassembled WGS sequence"/>
</dbReference>
<feature type="region of interest" description="Disordered" evidence="1">
    <location>
        <begin position="1"/>
        <end position="28"/>
    </location>
</feature>